<dbReference type="CDD" id="cd01097">
    <property type="entry name" value="Tetrahydromethanopterin_reductase"/>
    <property type="match status" value="1"/>
</dbReference>
<dbReference type="Proteomes" id="UP000193090">
    <property type="component" value="Unassembled WGS sequence"/>
</dbReference>
<dbReference type="PANTHER" id="PTHR43244:SF2">
    <property type="entry name" value="CONSERVED HYPOTHETICAL ALANINE AND PROLINE-RICH PROTEIN"/>
    <property type="match status" value="1"/>
</dbReference>
<dbReference type="Gene3D" id="3.20.20.30">
    <property type="entry name" value="Luciferase-like domain"/>
    <property type="match status" value="1"/>
</dbReference>
<dbReference type="InterPro" id="IPR036661">
    <property type="entry name" value="Luciferase-like_sf"/>
</dbReference>
<dbReference type="RefSeq" id="WP_085107720.1">
    <property type="nucleotide sequence ID" value="NZ_JACKSN010000185.1"/>
</dbReference>
<dbReference type="InterPro" id="IPR011251">
    <property type="entry name" value="Luciferase-like_dom"/>
</dbReference>
<comment type="caution">
    <text evidence="2">The sequence shown here is derived from an EMBL/GenBank/DDBJ whole genome shotgun (WGS) entry which is preliminary data.</text>
</comment>
<dbReference type="NCBIfam" id="TIGR03617">
    <property type="entry name" value="F420_MSMEG_2256"/>
    <property type="match status" value="1"/>
</dbReference>
<dbReference type="GO" id="GO:0016705">
    <property type="term" value="F:oxidoreductase activity, acting on paired donors, with incorporation or reduction of molecular oxygen"/>
    <property type="evidence" value="ECO:0007669"/>
    <property type="project" value="InterPro"/>
</dbReference>
<organism evidence="2 3">
    <name type="scientific">Mycolicibacillus trivialis</name>
    <dbReference type="NCBI Taxonomy" id="1798"/>
    <lineage>
        <taxon>Bacteria</taxon>
        <taxon>Bacillati</taxon>
        <taxon>Actinomycetota</taxon>
        <taxon>Actinomycetes</taxon>
        <taxon>Mycobacteriales</taxon>
        <taxon>Mycobacteriaceae</taxon>
        <taxon>Mycolicibacillus</taxon>
    </lineage>
</organism>
<dbReference type="EMBL" id="LQPZ01000006">
    <property type="protein sequence ID" value="ORX08531.1"/>
    <property type="molecule type" value="Genomic_DNA"/>
</dbReference>
<gene>
    <name evidence="2" type="ORF">AWC30_02395</name>
</gene>
<dbReference type="STRING" id="1798.AWC30_02395"/>
<dbReference type="InterPro" id="IPR050564">
    <property type="entry name" value="F420-G6PD/mer"/>
</dbReference>
<reference evidence="2 3" key="1">
    <citation type="submission" date="2016-01" db="EMBL/GenBank/DDBJ databases">
        <title>The new phylogeny of the genus Mycobacterium.</title>
        <authorList>
            <person name="Tarcisio F."/>
            <person name="Conor M."/>
            <person name="Antonella G."/>
            <person name="Elisabetta G."/>
            <person name="Giulia F.S."/>
            <person name="Sara T."/>
            <person name="Anna F."/>
            <person name="Clotilde B."/>
            <person name="Roberto B."/>
            <person name="Veronica D.S."/>
            <person name="Fabio R."/>
            <person name="Monica P."/>
            <person name="Olivier J."/>
            <person name="Enrico T."/>
            <person name="Nicola S."/>
        </authorList>
    </citation>
    <scope>NUCLEOTIDE SEQUENCE [LARGE SCALE GENOMIC DNA]</scope>
    <source>
        <strain evidence="2 3">DSM 44153</strain>
    </source>
</reference>
<dbReference type="PANTHER" id="PTHR43244">
    <property type="match status" value="1"/>
</dbReference>
<sequence length="348" mass="37334">MHVEAMVIPGPLAGTAELARRAQAAGFAGLLFTEGGRTAYLGAAVASQAAPGLALSTGVAVAFPRSPFVTAVSAWELQQATGGDFRLGLGTQVRRHVERRYGAAFDPPGPRLRDYIKAVKACFTAFRTGELDYFGEFYELDFITPQWSPGPIDVPDPKVDAAAVNLWMLRMAGEVADGVHVHPLGDPGYLRRHVLPNVAAGAAKAGRDPADVAVTVPALTIVGDDDAERHAERELVRASLAFYGSTPNYAFIWDEAGFEGTTARIREKQKAADIAGMAAQITDEHLAMFATEATWDGLADALTAKYDGLTERLVLYNALGLHHGGDLDRFERYGEIARRMRGSAAPLR</sequence>
<proteinExistence type="predicted"/>
<dbReference type="InterPro" id="IPR019919">
    <property type="entry name" value="Lucif-like_OxRdtase_MSMEG_2256"/>
</dbReference>
<keyword evidence="3" id="KW-1185">Reference proteome</keyword>
<dbReference type="Pfam" id="PF00296">
    <property type="entry name" value="Bac_luciferase"/>
    <property type="match status" value="1"/>
</dbReference>
<dbReference type="AlphaFoldDB" id="A0A1X2EQQ2"/>
<evidence type="ECO:0000313" key="2">
    <source>
        <dbReference type="EMBL" id="ORX08531.1"/>
    </source>
</evidence>
<dbReference type="OrthoDB" id="3284378at2"/>
<evidence type="ECO:0000313" key="3">
    <source>
        <dbReference type="Proteomes" id="UP000193090"/>
    </source>
</evidence>
<feature type="domain" description="Luciferase-like" evidence="1">
    <location>
        <begin position="11"/>
        <end position="307"/>
    </location>
</feature>
<accession>A0A1X2EQQ2</accession>
<name>A0A1X2EQQ2_9MYCO</name>
<protein>
    <submittedName>
        <fullName evidence="2">LLM class F420-dependent oxidoreductase</fullName>
    </submittedName>
</protein>
<evidence type="ECO:0000259" key="1">
    <source>
        <dbReference type="Pfam" id="PF00296"/>
    </source>
</evidence>
<dbReference type="SUPFAM" id="SSF51679">
    <property type="entry name" value="Bacterial luciferase-like"/>
    <property type="match status" value="1"/>
</dbReference>